<dbReference type="GO" id="GO:0016791">
    <property type="term" value="F:phosphatase activity"/>
    <property type="evidence" value="ECO:0007669"/>
    <property type="project" value="TreeGrafter"/>
</dbReference>
<dbReference type="PROSITE" id="PS00175">
    <property type="entry name" value="PG_MUTASE"/>
    <property type="match status" value="1"/>
</dbReference>
<dbReference type="PANTHER" id="PTHR48100">
    <property type="entry name" value="BROAD-SPECIFICITY PHOSPHATASE YOR283W-RELATED"/>
    <property type="match status" value="1"/>
</dbReference>
<keyword evidence="4" id="KW-1185">Reference proteome</keyword>
<reference evidence="3 4" key="1">
    <citation type="submission" date="2015-09" db="EMBL/GenBank/DDBJ databases">
        <title>Genome sequence of Oxobacter pfennigii DSM 3222.</title>
        <authorList>
            <person name="Poehlein A."/>
            <person name="Bengelsdorf F.R."/>
            <person name="Schiel-Bengelsdorf B."/>
            <person name="Duerre P."/>
            <person name="Daniel R."/>
        </authorList>
    </citation>
    <scope>NUCLEOTIDE SEQUENCE [LARGE SCALE GENOMIC DNA]</scope>
    <source>
        <strain evidence="3 4">DSM 3222</strain>
    </source>
</reference>
<feature type="binding site" evidence="2">
    <location>
        <begin position="5"/>
        <end position="12"/>
    </location>
    <ligand>
        <name>substrate</name>
    </ligand>
</feature>
<sequence>MILIRHGQTEYNKKGVYHGWIESELDDVGISQAEDSAKLLCGEKIDVIYTSPLKRSASTAEIISQSTENPPIIISENIKEVNFGLFDGLSYEEISTKYNDEANKWNEAPLGYHFPEGESIPQFFERIKLFLDELIDKEYKKVVVVSHDGCIKYILSYIMCGSGELFWKFKVSTGSISRISFERDFSFLISLNEN</sequence>
<dbReference type="PIRSF" id="PIRSF000709">
    <property type="entry name" value="6PFK_2-Ptase"/>
    <property type="match status" value="1"/>
</dbReference>
<keyword evidence="3" id="KW-0378">Hydrolase</keyword>
<feature type="active site" description="Proton donor/acceptor" evidence="1">
    <location>
        <position position="80"/>
    </location>
</feature>
<feature type="binding site" evidence="2">
    <location>
        <position position="55"/>
    </location>
    <ligand>
        <name>substrate</name>
    </ligand>
</feature>
<dbReference type="Pfam" id="PF00300">
    <property type="entry name" value="His_Phos_1"/>
    <property type="match status" value="1"/>
</dbReference>
<dbReference type="AlphaFoldDB" id="A0A0P8WC19"/>
<dbReference type="InterPro" id="IPR050275">
    <property type="entry name" value="PGM_Phosphatase"/>
</dbReference>
<evidence type="ECO:0000256" key="1">
    <source>
        <dbReference type="PIRSR" id="PIRSR613078-1"/>
    </source>
</evidence>
<evidence type="ECO:0000256" key="2">
    <source>
        <dbReference type="PIRSR" id="PIRSR613078-2"/>
    </source>
</evidence>
<gene>
    <name evidence="3" type="primary">pspA</name>
    <name evidence="3" type="ORF">OXPF_01190</name>
</gene>
<dbReference type="CDD" id="cd07067">
    <property type="entry name" value="HP_PGM_like"/>
    <property type="match status" value="1"/>
</dbReference>
<dbReference type="InterPro" id="IPR001345">
    <property type="entry name" value="PG/BPGM_mutase_AS"/>
</dbReference>
<dbReference type="Gene3D" id="3.40.50.1240">
    <property type="entry name" value="Phosphoglycerate mutase-like"/>
    <property type="match status" value="1"/>
</dbReference>
<organism evidence="3 4">
    <name type="scientific">Oxobacter pfennigii</name>
    <dbReference type="NCBI Taxonomy" id="36849"/>
    <lineage>
        <taxon>Bacteria</taxon>
        <taxon>Bacillati</taxon>
        <taxon>Bacillota</taxon>
        <taxon>Clostridia</taxon>
        <taxon>Eubacteriales</taxon>
        <taxon>Clostridiaceae</taxon>
        <taxon>Oxobacter</taxon>
    </lineage>
</organism>
<dbReference type="EMBL" id="LKET01000011">
    <property type="protein sequence ID" value="KPU46274.1"/>
    <property type="molecule type" value="Genomic_DNA"/>
</dbReference>
<feature type="active site" description="Tele-phosphohistidine intermediate" evidence="1">
    <location>
        <position position="6"/>
    </location>
</feature>
<dbReference type="PANTHER" id="PTHR48100:SF59">
    <property type="entry name" value="ADENOSYLCOBALAMIN_ALPHA-RIBAZOLE PHOSPHATASE"/>
    <property type="match status" value="1"/>
</dbReference>
<proteinExistence type="predicted"/>
<protein>
    <submittedName>
        <fullName evidence="3">Phosphoserine phosphatase 1</fullName>
        <ecNumber evidence="3">3.1.3.3</ecNumber>
    </submittedName>
</protein>
<dbReference type="SUPFAM" id="SSF53254">
    <property type="entry name" value="Phosphoglycerate mutase-like"/>
    <property type="match status" value="1"/>
</dbReference>
<name>A0A0P8WC19_9CLOT</name>
<dbReference type="InterPro" id="IPR029033">
    <property type="entry name" value="His_PPase_superfam"/>
</dbReference>
<evidence type="ECO:0000313" key="4">
    <source>
        <dbReference type="Proteomes" id="UP000050326"/>
    </source>
</evidence>
<dbReference type="EC" id="3.1.3.3" evidence="3"/>
<accession>A0A0P8WC19</accession>
<evidence type="ECO:0000313" key="3">
    <source>
        <dbReference type="EMBL" id="KPU46274.1"/>
    </source>
</evidence>
<dbReference type="SMART" id="SM00855">
    <property type="entry name" value="PGAM"/>
    <property type="match status" value="1"/>
</dbReference>
<dbReference type="GO" id="GO:0005737">
    <property type="term" value="C:cytoplasm"/>
    <property type="evidence" value="ECO:0007669"/>
    <property type="project" value="TreeGrafter"/>
</dbReference>
<comment type="caution">
    <text evidence="3">The sequence shown here is derived from an EMBL/GenBank/DDBJ whole genome shotgun (WGS) entry which is preliminary data.</text>
</comment>
<dbReference type="InterPro" id="IPR013078">
    <property type="entry name" value="His_Pase_superF_clade-1"/>
</dbReference>
<dbReference type="Proteomes" id="UP000050326">
    <property type="component" value="Unassembled WGS sequence"/>
</dbReference>
<dbReference type="STRING" id="36849.OXPF_01190"/>